<evidence type="ECO:0000256" key="1">
    <source>
        <dbReference type="ARBA" id="ARBA00022676"/>
    </source>
</evidence>
<dbReference type="SUPFAM" id="SSF52418">
    <property type="entry name" value="Nucleoside phosphorylase/phosphoribosyltransferase catalytic domain"/>
    <property type="match status" value="1"/>
</dbReference>
<proteinExistence type="predicted"/>
<evidence type="ECO:0000256" key="2">
    <source>
        <dbReference type="ARBA" id="ARBA00022679"/>
    </source>
</evidence>
<accession>A0AAD1KPE4</accession>
<evidence type="ECO:0000313" key="4">
    <source>
        <dbReference type="Proteomes" id="UP000825072"/>
    </source>
</evidence>
<keyword evidence="1" id="KW-0328">Glycosyltransferase</keyword>
<dbReference type="Proteomes" id="UP000825072">
    <property type="component" value="Chromosome 1"/>
</dbReference>
<protein>
    <recommendedName>
        <fullName evidence="5">Anthranilate phosphoribosyltransferase</fullName>
    </recommendedName>
</protein>
<dbReference type="Gene3D" id="3.40.1030.10">
    <property type="entry name" value="Nucleoside phosphorylase/phosphoribosyltransferase catalytic domain"/>
    <property type="match status" value="1"/>
</dbReference>
<evidence type="ECO:0008006" key="5">
    <source>
        <dbReference type="Google" id="ProtNLM"/>
    </source>
</evidence>
<keyword evidence="2" id="KW-0808">Transferase</keyword>
<dbReference type="InterPro" id="IPR035902">
    <property type="entry name" value="Nuc_phospho_transferase"/>
</dbReference>
<dbReference type="GO" id="GO:0016757">
    <property type="term" value="F:glycosyltransferase activity"/>
    <property type="evidence" value="ECO:0007669"/>
    <property type="project" value="UniProtKB-KW"/>
</dbReference>
<gene>
    <name evidence="3" type="ORF">KB1_15930</name>
</gene>
<dbReference type="AlphaFoldDB" id="A0AAD1KPE4"/>
<dbReference type="EMBL" id="AP024747">
    <property type="protein sequence ID" value="BCY25603.1"/>
    <property type="molecule type" value="Genomic_DNA"/>
</dbReference>
<sequence length="69" mass="7410">MRTMLAGEHGPVRDIVLLNAAAALLAYDGPQVDDDVVPQLAQRLERAAQSIDSGAAQNRLDRWIAATRG</sequence>
<organism evidence="3 4">
    <name type="scientific">Cutibacterium modestum</name>
    <dbReference type="NCBI Taxonomy" id="2559073"/>
    <lineage>
        <taxon>Bacteria</taxon>
        <taxon>Bacillati</taxon>
        <taxon>Actinomycetota</taxon>
        <taxon>Actinomycetes</taxon>
        <taxon>Propionibacteriales</taxon>
        <taxon>Propionibacteriaceae</taxon>
        <taxon>Cutibacterium</taxon>
    </lineage>
</organism>
<reference evidence="3" key="1">
    <citation type="submission" date="2021-06" db="EMBL/GenBank/DDBJ databases">
        <title>Genome sequence of Cutibacterium modestum strain KB17-24694.</title>
        <authorList>
            <person name="Dekio I."/>
            <person name="Asahina A."/>
            <person name="Nishida M."/>
        </authorList>
    </citation>
    <scope>NUCLEOTIDE SEQUENCE</scope>
    <source>
        <strain evidence="3">KB17-24694</strain>
    </source>
</reference>
<name>A0AAD1KPE4_9ACTN</name>
<evidence type="ECO:0000313" key="3">
    <source>
        <dbReference type="EMBL" id="BCY25603.1"/>
    </source>
</evidence>